<dbReference type="InterPro" id="IPR000525">
    <property type="entry name" value="Initiator_Rep_WH1"/>
</dbReference>
<dbReference type="SUPFAM" id="SSF46785">
    <property type="entry name" value="Winged helix' DNA-binding domain"/>
    <property type="match status" value="2"/>
</dbReference>
<dbReference type="Gene3D" id="1.10.10.10">
    <property type="entry name" value="Winged helix-like DNA-binding domain superfamily/Winged helix DNA-binding domain"/>
    <property type="match status" value="2"/>
</dbReference>
<gene>
    <name evidence="3" type="ORF">V5J35_004924</name>
</gene>
<evidence type="ECO:0000313" key="4">
    <source>
        <dbReference type="Proteomes" id="UP001549366"/>
    </source>
</evidence>
<dbReference type="Pfam" id="PF01051">
    <property type="entry name" value="Rep3_N"/>
    <property type="match status" value="1"/>
</dbReference>
<protein>
    <submittedName>
        <fullName evidence="3">Plasmid replication initiation protein</fullName>
    </submittedName>
</protein>
<keyword evidence="4" id="KW-1185">Reference proteome</keyword>
<evidence type="ECO:0000259" key="2">
    <source>
        <dbReference type="Pfam" id="PF01051"/>
    </source>
</evidence>
<name>A0ABV2SPB7_9GAMM</name>
<accession>A0ABV2SPB7</accession>
<sequence>MSEINTDDLVVKSNELIEGHYRLSAASQKIAAALISKVDPRGKGPLPEFQFSIPEYAKFFGLTESVAYRMINKTTLELKKITITLRKRNSMDFLHAGLFSYCHYSEKDRVVGFKFEPLMEAHIRDFAQNFTQYQVKQIRNIKSGHAIRLYELLRKSHPMSANNGQSFLTVDLDELKRILGIDPKHYSRFFDFKKTILIHSQDEMKEKTDLCFDFEAIRVGRKVGKIKFAIKHNRSFKGVVESHDVTPLELTLEDQLKAYFPNNILTLVQNEFDNDRIERNLKYVQEQQAMGSVEINHPGKYLLKAIKDDYAKPPESKSTIDRLLDTSWDIDGD</sequence>
<dbReference type="Proteomes" id="UP001549366">
    <property type="component" value="Unassembled WGS sequence"/>
</dbReference>
<reference evidence="3 4" key="1">
    <citation type="submission" date="2024-06" db="EMBL/GenBank/DDBJ databases">
        <title>Genomic Encyclopedia of Type Strains, Phase V (KMG-V): Genome sequencing to study the core and pangenomes of soil and plant-associated prokaryotes.</title>
        <authorList>
            <person name="Whitman W."/>
        </authorList>
    </citation>
    <scope>NUCLEOTIDE SEQUENCE [LARGE SCALE GENOMIC DNA]</scope>
    <source>
        <strain evidence="3 4">NE40</strain>
    </source>
</reference>
<comment type="similarity">
    <text evidence="1">Belongs to the initiator RepB protein family.</text>
</comment>
<dbReference type="EMBL" id="JBEWTB010000003">
    <property type="protein sequence ID" value="MET4759605.1"/>
    <property type="molecule type" value="Genomic_DNA"/>
</dbReference>
<organism evidence="3 4">
    <name type="scientific">Endozoicomonas lisbonensis</name>
    <dbReference type="NCBI Taxonomy" id="3120522"/>
    <lineage>
        <taxon>Bacteria</taxon>
        <taxon>Pseudomonadati</taxon>
        <taxon>Pseudomonadota</taxon>
        <taxon>Gammaproteobacteria</taxon>
        <taxon>Oceanospirillales</taxon>
        <taxon>Endozoicomonadaceae</taxon>
        <taxon>Endozoicomonas</taxon>
    </lineage>
</organism>
<evidence type="ECO:0000313" key="3">
    <source>
        <dbReference type="EMBL" id="MET4759605.1"/>
    </source>
</evidence>
<dbReference type="Pfam" id="PF21205">
    <property type="entry name" value="Rep3_C"/>
    <property type="match status" value="1"/>
</dbReference>
<dbReference type="InterPro" id="IPR036390">
    <property type="entry name" value="WH_DNA-bd_sf"/>
</dbReference>
<evidence type="ECO:0000256" key="1">
    <source>
        <dbReference type="ARBA" id="ARBA00038283"/>
    </source>
</evidence>
<dbReference type="RefSeq" id="WP_354011421.1">
    <property type="nucleotide sequence ID" value="NZ_JBEWTA010000002.1"/>
</dbReference>
<dbReference type="InterPro" id="IPR036388">
    <property type="entry name" value="WH-like_DNA-bd_sf"/>
</dbReference>
<comment type="caution">
    <text evidence="3">The sequence shown here is derived from an EMBL/GenBank/DDBJ whole genome shotgun (WGS) entry which is preliminary data.</text>
</comment>
<feature type="domain" description="Initiator Rep protein WH1" evidence="2">
    <location>
        <begin position="10"/>
        <end position="153"/>
    </location>
</feature>
<proteinExistence type="inferred from homology"/>